<dbReference type="VEuPathDB" id="FungiDB:ASPBRDRAFT_206067"/>
<organism evidence="1 2">
    <name type="scientific">Aspergillus brasiliensis (strain CBS 101740 / IMI 381727 / IBT 21946)</name>
    <dbReference type="NCBI Taxonomy" id="767769"/>
    <lineage>
        <taxon>Eukaryota</taxon>
        <taxon>Fungi</taxon>
        <taxon>Dikarya</taxon>
        <taxon>Ascomycota</taxon>
        <taxon>Pezizomycotina</taxon>
        <taxon>Eurotiomycetes</taxon>
        <taxon>Eurotiomycetidae</taxon>
        <taxon>Eurotiales</taxon>
        <taxon>Aspergillaceae</taxon>
        <taxon>Aspergillus</taxon>
        <taxon>Aspergillus subgen. Circumdati</taxon>
    </lineage>
</organism>
<dbReference type="GeneID" id="93574252"/>
<keyword evidence="2" id="KW-1185">Reference proteome</keyword>
<reference evidence="2" key="1">
    <citation type="journal article" date="2017" name="Genome Biol.">
        <title>Comparative genomics reveals high biological diversity and specific adaptations in the industrially and medically important fungal genus Aspergillus.</title>
        <authorList>
            <person name="de Vries R.P."/>
            <person name="Riley R."/>
            <person name="Wiebenga A."/>
            <person name="Aguilar-Osorio G."/>
            <person name="Amillis S."/>
            <person name="Uchima C.A."/>
            <person name="Anderluh G."/>
            <person name="Asadollahi M."/>
            <person name="Askin M."/>
            <person name="Barry K."/>
            <person name="Battaglia E."/>
            <person name="Bayram O."/>
            <person name="Benocci T."/>
            <person name="Braus-Stromeyer S.A."/>
            <person name="Caldana C."/>
            <person name="Canovas D."/>
            <person name="Cerqueira G.C."/>
            <person name="Chen F."/>
            <person name="Chen W."/>
            <person name="Choi C."/>
            <person name="Clum A."/>
            <person name="Dos Santos R.A."/>
            <person name="Damasio A.R."/>
            <person name="Diallinas G."/>
            <person name="Emri T."/>
            <person name="Fekete E."/>
            <person name="Flipphi M."/>
            <person name="Freyberg S."/>
            <person name="Gallo A."/>
            <person name="Gournas C."/>
            <person name="Habgood R."/>
            <person name="Hainaut M."/>
            <person name="Harispe M.L."/>
            <person name="Henrissat B."/>
            <person name="Hilden K.S."/>
            <person name="Hope R."/>
            <person name="Hossain A."/>
            <person name="Karabika E."/>
            <person name="Karaffa L."/>
            <person name="Karanyi Z."/>
            <person name="Krasevec N."/>
            <person name="Kuo A."/>
            <person name="Kusch H."/>
            <person name="LaButti K."/>
            <person name="Lagendijk E.L."/>
            <person name="Lapidus A."/>
            <person name="Levasseur A."/>
            <person name="Lindquist E."/>
            <person name="Lipzen A."/>
            <person name="Logrieco A.F."/>
            <person name="MacCabe A."/>
            <person name="Maekelae M.R."/>
            <person name="Malavazi I."/>
            <person name="Melin P."/>
            <person name="Meyer V."/>
            <person name="Mielnichuk N."/>
            <person name="Miskei M."/>
            <person name="Molnar A.P."/>
            <person name="Mule G."/>
            <person name="Ngan C.Y."/>
            <person name="Orejas M."/>
            <person name="Orosz E."/>
            <person name="Ouedraogo J.P."/>
            <person name="Overkamp K.M."/>
            <person name="Park H.-S."/>
            <person name="Perrone G."/>
            <person name="Piumi F."/>
            <person name="Punt P.J."/>
            <person name="Ram A.F."/>
            <person name="Ramon A."/>
            <person name="Rauscher S."/>
            <person name="Record E."/>
            <person name="Riano-Pachon D.M."/>
            <person name="Robert V."/>
            <person name="Roehrig J."/>
            <person name="Ruller R."/>
            <person name="Salamov A."/>
            <person name="Salih N.S."/>
            <person name="Samson R.A."/>
            <person name="Sandor E."/>
            <person name="Sanguinetti M."/>
            <person name="Schuetze T."/>
            <person name="Sepcic K."/>
            <person name="Shelest E."/>
            <person name="Sherlock G."/>
            <person name="Sophianopoulou V."/>
            <person name="Squina F.M."/>
            <person name="Sun H."/>
            <person name="Susca A."/>
            <person name="Todd R.B."/>
            <person name="Tsang A."/>
            <person name="Unkles S.E."/>
            <person name="van de Wiele N."/>
            <person name="van Rossen-Uffink D."/>
            <person name="Oliveira J.V."/>
            <person name="Vesth T.C."/>
            <person name="Visser J."/>
            <person name="Yu J.-H."/>
            <person name="Zhou M."/>
            <person name="Andersen M.R."/>
            <person name="Archer D.B."/>
            <person name="Baker S.E."/>
            <person name="Benoit I."/>
            <person name="Brakhage A.A."/>
            <person name="Braus G.H."/>
            <person name="Fischer R."/>
            <person name="Frisvad J.C."/>
            <person name="Goldman G.H."/>
            <person name="Houbraken J."/>
            <person name="Oakley B."/>
            <person name="Pocsi I."/>
            <person name="Scazzocchio C."/>
            <person name="Seiboth B."/>
            <person name="vanKuyk P.A."/>
            <person name="Wortman J."/>
            <person name="Dyer P.S."/>
            <person name="Grigoriev I.V."/>
        </authorList>
    </citation>
    <scope>NUCLEOTIDE SEQUENCE [LARGE SCALE GENOMIC DNA]</scope>
    <source>
        <strain evidence="2">CBS 101740 / IMI 381727 / IBT 21946</strain>
    </source>
</reference>
<name>A0A1L9UQC0_ASPBC</name>
<dbReference type="RefSeq" id="XP_067481146.1">
    <property type="nucleotide sequence ID" value="XM_067621764.1"/>
</dbReference>
<evidence type="ECO:0000313" key="1">
    <source>
        <dbReference type="EMBL" id="OJJ73898.1"/>
    </source>
</evidence>
<accession>A0A1L9UQC0</accession>
<sequence length="105" mass="11515">MRWIAEPTAHWAIHVSHFWWQAGGSHATSYWASLRSRGAGWGGTQGRASNGRSELWTPTSGLRFTVHILDPVSASGPKIPSFRLIVRSSYPTVPTTLHHSHGTAS</sequence>
<dbReference type="AlphaFoldDB" id="A0A1L9UQC0"/>
<dbReference type="Proteomes" id="UP000184499">
    <property type="component" value="Unassembled WGS sequence"/>
</dbReference>
<dbReference type="EMBL" id="KV878682">
    <property type="protein sequence ID" value="OJJ73898.1"/>
    <property type="molecule type" value="Genomic_DNA"/>
</dbReference>
<gene>
    <name evidence="1" type="ORF">ASPBRDRAFT_206067</name>
</gene>
<protein>
    <submittedName>
        <fullName evidence="1">Uncharacterized protein</fullName>
    </submittedName>
</protein>
<proteinExistence type="predicted"/>
<evidence type="ECO:0000313" key="2">
    <source>
        <dbReference type="Proteomes" id="UP000184499"/>
    </source>
</evidence>